<dbReference type="InterPro" id="IPR049083">
    <property type="entry name" value="TACO1_YebC_N"/>
</dbReference>
<dbReference type="PATRIC" id="fig|595434.4.peg.2493"/>
<evidence type="ECO:0000256" key="2">
    <source>
        <dbReference type="ARBA" id="ARBA00022490"/>
    </source>
</evidence>
<dbReference type="InterPro" id="IPR002876">
    <property type="entry name" value="Transcrip_reg_TACO1-like"/>
</dbReference>
<evidence type="ECO:0000256" key="1">
    <source>
        <dbReference type="ARBA" id="ARBA00008724"/>
    </source>
</evidence>
<sequence length="246" mass="26613">MAGHSKWANIQHRKGRVDAQRGKMWSKLSKAIIVSAKMGGGDPGTNIRLRKAIDDAKAVSMPKDNIERAIKRGTGELDGDAVEEILYEGYGPGGVAVMCLALTDNRNRTAPELRTLFGKYGGELGKTGCVSYLFERKGIFVFGEEADEEKVTELALENGADDVEVDDDGKIQVTCSPEAFSDLEVAFDEASMETEVSEVTQVASTNVDLDESSSGKVLALLEMLDDHDDIQTVSTNANFPEESVSE</sequence>
<dbReference type="SUPFAM" id="SSF75625">
    <property type="entry name" value="YebC-like"/>
    <property type="match status" value="1"/>
</dbReference>
<dbReference type="InterPro" id="IPR048300">
    <property type="entry name" value="TACO1_YebC-like_2nd/3rd_dom"/>
</dbReference>
<dbReference type="EMBL" id="LECT01000019">
    <property type="protein sequence ID" value="KLU05410.1"/>
    <property type="molecule type" value="Genomic_DNA"/>
</dbReference>
<dbReference type="InterPro" id="IPR029072">
    <property type="entry name" value="YebC-like"/>
</dbReference>
<accession>A0A0J1BFT2</accession>
<dbReference type="NCBIfam" id="NF009044">
    <property type="entry name" value="PRK12378.1"/>
    <property type="match status" value="1"/>
</dbReference>
<evidence type="ECO:0000259" key="8">
    <source>
        <dbReference type="Pfam" id="PF20772"/>
    </source>
</evidence>
<dbReference type="PANTHER" id="PTHR12532">
    <property type="entry name" value="TRANSLATIONAL ACTIVATOR OF CYTOCHROME C OXIDASE 1"/>
    <property type="match status" value="1"/>
</dbReference>
<dbReference type="Proteomes" id="UP000036367">
    <property type="component" value="Unassembled WGS sequence"/>
</dbReference>
<comment type="caution">
    <text evidence="9">The sequence shown here is derived from an EMBL/GenBank/DDBJ whole genome shotgun (WGS) entry which is preliminary data.</text>
</comment>
<evidence type="ECO:0000259" key="7">
    <source>
        <dbReference type="Pfam" id="PF01709"/>
    </source>
</evidence>
<evidence type="ECO:0000313" key="10">
    <source>
        <dbReference type="Proteomes" id="UP000036367"/>
    </source>
</evidence>
<dbReference type="GO" id="GO:0003677">
    <property type="term" value="F:DNA binding"/>
    <property type="evidence" value="ECO:0007669"/>
    <property type="project" value="UniProtKB-UniRule"/>
</dbReference>
<dbReference type="Pfam" id="PF20772">
    <property type="entry name" value="TACO1_YebC_N"/>
    <property type="match status" value="1"/>
</dbReference>
<dbReference type="PANTHER" id="PTHR12532:SF6">
    <property type="entry name" value="TRANSCRIPTIONAL REGULATORY PROTEIN YEBC-RELATED"/>
    <property type="match status" value="1"/>
</dbReference>
<dbReference type="GO" id="GO:0005829">
    <property type="term" value="C:cytosol"/>
    <property type="evidence" value="ECO:0007669"/>
    <property type="project" value="TreeGrafter"/>
</dbReference>
<name>A0A0J1BFT2_RHOIS</name>
<keyword evidence="5 6" id="KW-0804">Transcription</keyword>
<dbReference type="InterPro" id="IPR017856">
    <property type="entry name" value="Integrase-like_N"/>
</dbReference>
<dbReference type="STRING" id="595434.RISK_002617"/>
<proteinExistence type="inferred from homology"/>
<feature type="domain" description="TACO1/YebC-like N-terminal" evidence="8">
    <location>
        <begin position="5"/>
        <end position="76"/>
    </location>
</feature>
<evidence type="ECO:0000256" key="5">
    <source>
        <dbReference type="ARBA" id="ARBA00023163"/>
    </source>
</evidence>
<comment type="subcellular location">
    <subcellularLocation>
        <location evidence="6">Cytoplasm</location>
    </subcellularLocation>
</comment>
<dbReference type="NCBIfam" id="NF001030">
    <property type="entry name" value="PRK00110.1"/>
    <property type="match status" value="1"/>
</dbReference>
<dbReference type="HAMAP" id="MF_00693">
    <property type="entry name" value="Transcrip_reg_TACO1"/>
    <property type="match status" value="1"/>
</dbReference>
<dbReference type="Gene3D" id="1.10.10.200">
    <property type="match status" value="1"/>
</dbReference>
<dbReference type="FunFam" id="1.10.10.200:FF:000002">
    <property type="entry name" value="Probable transcriptional regulatory protein CLM62_37755"/>
    <property type="match status" value="1"/>
</dbReference>
<dbReference type="AlphaFoldDB" id="A0A0J1BFT2"/>
<dbReference type="GO" id="GO:0006355">
    <property type="term" value="P:regulation of DNA-templated transcription"/>
    <property type="evidence" value="ECO:0007669"/>
    <property type="project" value="UniProtKB-UniRule"/>
</dbReference>
<organism evidence="9 10">
    <name type="scientific">Rhodopirellula islandica</name>
    <dbReference type="NCBI Taxonomy" id="595434"/>
    <lineage>
        <taxon>Bacteria</taxon>
        <taxon>Pseudomonadati</taxon>
        <taxon>Planctomycetota</taxon>
        <taxon>Planctomycetia</taxon>
        <taxon>Pirellulales</taxon>
        <taxon>Pirellulaceae</taxon>
        <taxon>Rhodopirellula</taxon>
    </lineage>
</organism>
<keyword evidence="3 6" id="KW-0805">Transcription regulation</keyword>
<evidence type="ECO:0000313" key="9">
    <source>
        <dbReference type="EMBL" id="KLU05410.1"/>
    </source>
</evidence>
<comment type="similarity">
    <text evidence="1 6">Belongs to the TACO1 family.</text>
</comment>
<dbReference type="Gene3D" id="3.30.70.980">
    <property type="match status" value="2"/>
</dbReference>
<dbReference type="RefSeq" id="WP_047814264.1">
    <property type="nucleotide sequence ID" value="NZ_LECT01000019.1"/>
</dbReference>
<keyword evidence="2 6" id="KW-0963">Cytoplasm</keyword>
<dbReference type="Pfam" id="PF01709">
    <property type="entry name" value="Transcrip_reg"/>
    <property type="match status" value="1"/>
</dbReference>
<reference evidence="9" key="1">
    <citation type="submission" date="2015-05" db="EMBL/GenBank/DDBJ databases">
        <title>Permanent draft genome of Rhodopirellula islandicus K833.</title>
        <authorList>
            <person name="Kizina J."/>
            <person name="Richter M."/>
            <person name="Glockner F.O."/>
            <person name="Harder J."/>
        </authorList>
    </citation>
    <scope>NUCLEOTIDE SEQUENCE [LARGE SCALE GENOMIC DNA]</scope>
    <source>
        <strain evidence="9">K833</strain>
    </source>
</reference>
<evidence type="ECO:0000256" key="4">
    <source>
        <dbReference type="ARBA" id="ARBA00023125"/>
    </source>
</evidence>
<evidence type="ECO:0000256" key="3">
    <source>
        <dbReference type="ARBA" id="ARBA00023015"/>
    </source>
</evidence>
<gene>
    <name evidence="9" type="ORF">RISK_002617</name>
</gene>
<keyword evidence="4 6" id="KW-0238">DNA-binding</keyword>
<dbReference type="OrthoDB" id="9781053at2"/>
<evidence type="ECO:0000256" key="6">
    <source>
        <dbReference type="HAMAP-Rule" id="MF_00693"/>
    </source>
</evidence>
<dbReference type="InterPro" id="IPR026564">
    <property type="entry name" value="Transcrip_reg_TACO1-like_dom3"/>
</dbReference>
<keyword evidence="10" id="KW-1185">Reference proteome</keyword>
<feature type="domain" description="TACO1/YebC-like second and third" evidence="7">
    <location>
        <begin position="83"/>
        <end position="237"/>
    </location>
</feature>
<dbReference type="NCBIfam" id="TIGR01033">
    <property type="entry name" value="YebC/PmpR family DNA-binding transcriptional regulator"/>
    <property type="match status" value="1"/>
</dbReference>
<protein>
    <recommendedName>
        <fullName evidence="6">Probable transcriptional regulatory protein RISK_002617</fullName>
    </recommendedName>
</protein>